<gene>
    <name evidence="5" type="ORF">ACJRO7_022177</name>
</gene>
<dbReference type="AlphaFoldDB" id="A0ABD3KMB7"/>
<dbReference type="Pfam" id="PF23282">
    <property type="entry name" value="WHD_ROQ1"/>
    <property type="match status" value="1"/>
</dbReference>
<keyword evidence="6" id="KW-1185">Reference proteome</keyword>
<evidence type="ECO:0000259" key="3">
    <source>
        <dbReference type="Pfam" id="PF23282"/>
    </source>
</evidence>
<feature type="domain" description="Disease resistance protein Roq1-like winged-helix" evidence="3">
    <location>
        <begin position="29"/>
        <end position="94"/>
    </location>
</feature>
<accession>A0ABD3KMB7</accession>
<feature type="region of interest" description="Disordered" evidence="2">
    <location>
        <begin position="708"/>
        <end position="735"/>
    </location>
</feature>
<dbReference type="InterPro" id="IPR058192">
    <property type="entry name" value="WHD_ROQ1-like"/>
</dbReference>
<dbReference type="InterPro" id="IPR036390">
    <property type="entry name" value="WH_DNA-bd_sf"/>
</dbReference>
<reference evidence="5 6" key="1">
    <citation type="submission" date="2024-11" db="EMBL/GenBank/DDBJ databases">
        <title>Chromosome-level genome assembly of Eucalyptus globulus Labill. provides insights into its genome evolution.</title>
        <authorList>
            <person name="Li X."/>
        </authorList>
    </citation>
    <scope>NUCLEOTIDE SEQUENCE [LARGE SCALE GENOMIC DNA]</scope>
    <source>
        <strain evidence="5">CL2024</strain>
        <tissue evidence="5">Fresh tender leaves</tissue>
    </source>
</reference>
<evidence type="ECO:0000256" key="1">
    <source>
        <dbReference type="ARBA" id="ARBA00022737"/>
    </source>
</evidence>
<evidence type="ECO:0000256" key="2">
    <source>
        <dbReference type="SAM" id="MobiDB-lite"/>
    </source>
</evidence>
<keyword evidence="1" id="KW-0677">Repeat</keyword>
<evidence type="ECO:0000313" key="5">
    <source>
        <dbReference type="EMBL" id="KAL3741016.1"/>
    </source>
</evidence>
<dbReference type="Pfam" id="PF23598">
    <property type="entry name" value="LRR_14"/>
    <property type="match status" value="2"/>
</dbReference>
<evidence type="ECO:0000313" key="6">
    <source>
        <dbReference type="Proteomes" id="UP001634007"/>
    </source>
</evidence>
<dbReference type="SUPFAM" id="SSF52058">
    <property type="entry name" value="L domain-like"/>
    <property type="match status" value="2"/>
</dbReference>
<feature type="domain" description="Disease resistance R13L4/SHOC-2-like LRR" evidence="4">
    <location>
        <begin position="215"/>
        <end position="317"/>
    </location>
</feature>
<organism evidence="5 6">
    <name type="scientific">Eucalyptus globulus</name>
    <name type="common">Tasmanian blue gum</name>
    <dbReference type="NCBI Taxonomy" id="34317"/>
    <lineage>
        <taxon>Eukaryota</taxon>
        <taxon>Viridiplantae</taxon>
        <taxon>Streptophyta</taxon>
        <taxon>Embryophyta</taxon>
        <taxon>Tracheophyta</taxon>
        <taxon>Spermatophyta</taxon>
        <taxon>Magnoliopsida</taxon>
        <taxon>eudicotyledons</taxon>
        <taxon>Gunneridae</taxon>
        <taxon>Pentapetalae</taxon>
        <taxon>rosids</taxon>
        <taxon>malvids</taxon>
        <taxon>Myrtales</taxon>
        <taxon>Myrtaceae</taxon>
        <taxon>Myrtoideae</taxon>
        <taxon>Eucalypteae</taxon>
        <taxon>Eucalyptus</taxon>
    </lineage>
</organism>
<feature type="compositionally biased region" description="Basic and acidic residues" evidence="2">
    <location>
        <begin position="708"/>
        <end position="718"/>
    </location>
</feature>
<dbReference type="InterPro" id="IPR044974">
    <property type="entry name" value="Disease_R_plants"/>
</dbReference>
<dbReference type="InterPro" id="IPR032675">
    <property type="entry name" value="LRR_dom_sf"/>
</dbReference>
<name>A0ABD3KMB7_EUCGL</name>
<proteinExistence type="predicted"/>
<dbReference type="Proteomes" id="UP001634007">
    <property type="component" value="Unassembled WGS sequence"/>
</dbReference>
<comment type="caution">
    <text evidence="5">The sequence shown here is derived from an EMBL/GenBank/DDBJ whole genome shotgun (WGS) entry which is preliminary data.</text>
</comment>
<dbReference type="EMBL" id="JBJKBG010000005">
    <property type="protein sequence ID" value="KAL3741016.1"/>
    <property type="molecule type" value="Genomic_DNA"/>
</dbReference>
<dbReference type="PROSITE" id="PS51450">
    <property type="entry name" value="LRR"/>
    <property type="match status" value="1"/>
</dbReference>
<protein>
    <submittedName>
        <fullName evidence="5">Uncharacterized protein</fullName>
    </submittedName>
</protein>
<dbReference type="PANTHER" id="PTHR11017">
    <property type="entry name" value="LEUCINE-RICH REPEAT-CONTAINING PROTEIN"/>
    <property type="match status" value="1"/>
</dbReference>
<dbReference type="InterPro" id="IPR001611">
    <property type="entry name" value="Leu-rich_rpt"/>
</dbReference>
<dbReference type="Gene3D" id="3.80.10.10">
    <property type="entry name" value="Ribonuclease Inhibitor"/>
    <property type="match status" value="3"/>
</dbReference>
<dbReference type="InterPro" id="IPR055414">
    <property type="entry name" value="LRR_R13L4/SHOC2-like"/>
</dbReference>
<sequence>MLQQLKERPDNIVHQVLRTPYDALDQGPKDIFLDIACFFIGKDKRIPFYMWEDCGLDPWSGIMSLIRMSLVKIRENNELLMYDSFRHLGREIVHMEEPTDLGRRSRLWNHEDALDTLTRKGPSASRSSMVHTIFSQAKNFKLSNLRFLKLDNANLHGNFIGLLSNLRWLDWQGCPNTFDDNLHLENLVILELPSSKVTHKWDGWHKIKMPRLKVLNLTGCNEMQITPDFSHYSQLEMLILEGCSQLVKIDPSICHLRSLVSLNLKSCSNLSVLPPEMGAMEKLEELLIDGTSIQEIPKSIAHMTKLKTLSASNCYSLNALSMLLLDNAKILELPNSNGSLVKLQQLSLRDCRGIQKLPESIGKLGRSLAELDVSGTLILELPNSMKKLQLLRVLKMERCHVSEFPSAIGELRRLEEIHASQCRNLKGSIPSGIGNLQCLKILMLGYSCVSSLPESIQSLSCLQTLDLLCCDNLETLPVLPSSLTCLRISSKKMRIIPTIENLIELEDLSFGDENPKERMVPPSGFDPKSTLTEPQSLWTVRFPKLKSLELSHSQILNLGFEYGSACIPQLKKVVLTGANLEGVSEFPSSLLFLSIQARLSLRSLLPVQNLVNLSELELLNSALKEIEGLRKLQSLEVLVVSNCPIVHLEGLSNLTSLKRLSLKNCNFLDKLPNVSDLTMLKVLEIHQCQRIRDVEGLEELSSLEELHVSGSEAERSSRVTDAQNRIRASWSTPSP</sequence>
<dbReference type="PANTHER" id="PTHR11017:SF570">
    <property type="entry name" value="DISEASE RESISTANCE PROTEIN (TIR-NBS CLASS)-RELATED"/>
    <property type="match status" value="1"/>
</dbReference>
<evidence type="ECO:0000259" key="4">
    <source>
        <dbReference type="Pfam" id="PF23598"/>
    </source>
</evidence>
<feature type="domain" description="Disease resistance R13L4/SHOC-2-like LRR" evidence="4">
    <location>
        <begin position="371"/>
        <end position="443"/>
    </location>
</feature>
<dbReference type="SUPFAM" id="SSF46785">
    <property type="entry name" value="Winged helix' DNA-binding domain"/>
    <property type="match status" value="1"/>
</dbReference>